<organism evidence="1 2">
    <name type="scientific">Acinetobacter phage vB_AbaM_B09_Aci05</name>
    <dbReference type="NCBI Taxonomy" id="2315458"/>
    <lineage>
        <taxon>Viruses</taxon>
        <taxon>Duplodnaviria</taxon>
        <taxon>Heunggongvirae</taxon>
        <taxon>Uroviricota</taxon>
        <taxon>Caudoviricetes</taxon>
        <taxon>Saclayvirus</taxon>
        <taxon>Saclayvirus Aci05</taxon>
    </lineage>
</organism>
<gene>
    <name evidence="1" type="ORF">Aci05_136</name>
</gene>
<evidence type="ECO:0000313" key="2">
    <source>
        <dbReference type="Proteomes" id="UP000269940"/>
    </source>
</evidence>
<sequence length="54" mass="6104">MKVFILMGCLDHEEDCLISVHASKEGAELAGMEHESYNKGSFSDYLVLEREVLE</sequence>
<name>A0A386KE33_9CAUD</name>
<proteinExistence type="predicted"/>
<dbReference type="Proteomes" id="UP000269940">
    <property type="component" value="Segment"/>
</dbReference>
<accession>A0A386KE33</accession>
<reference evidence="1 2" key="1">
    <citation type="submission" date="2018-08" db="EMBL/GenBank/DDBJ databases">
        <title>Complete genome sequence of five Acinetobacter baumannii phages from Abidjan, Cote d'Ivoire.</title>
        <authorList>
            <person name="Essoh C."/>
            <person name="Vernadet J.-P."/>
            <person name="Vergnaud G."/>
            <person name="Resch G."/>
            <person name="Pourcel C."/>
        </authorList>
    </citation>
    <scope>NUCLEOTIDE SEQUENCE [LARGE SCALE GENOMIC DNA]</scope>
</reference>
<dbReference type="EMBL" id="MH746814">
    <property type="protein sequence ID" value="AYD82460.1"/>
    <property type="molecule type" value="Genomic_DNA"/>
</dbReference>
<keyword evidence="2" id="KW-1185">Reference proteome</keyword>
<evidence type="ECO:0000313" key="1">
    <source>
        <dbReference type="EMBL" id="AYD82460.1"/>
    </source>
</evidence>
<protein>
    <submittedName>
        <fullName evidence="1">Uncharacterized protein</fullName>
    </submittedName>
</protein>